<dbReference type="PANTHER" id="PTHR21310:SF15">
    <property type="entry name" value="AMINOGLYCOSIDE PHOSPHOTRANSFERASE DOMAIN-CONTAINING PROTEIN"/>
    <property type="match status" value="1"/>
</dbReference>
<accession>A0A7G9W660</accession>
<protein>
    <submittedName>
        <fullName evidence="2">Phosphotransferase</fullName>
    </submittedName>
</protein>
<feature type="domain" description="Aminoglycoside phosphotransferase" evidence="1">
    <location>
        <begin position="26"/>
        <end position="264"/>
    </location>
</feature>
<evidence type="ECO:0000313" key="2">
    <source>
        <dbReference type="EMBL" id="QNO14172.1"/>
    </source>
</evidence>
<proteinExistence type="predicted"/>
<name>A0A7G9W660_ALKCA</name>
<dbReference type="EMBL" id="CP058559">
    <property type="protein sequence ID" value="QNO14172.1"/>
    <property type="molecule type" value="Genomic_DNA"/>
</dbReference>
<dbReference type="Gene3D" id="3.90.1200.10">
    <property type="match status" value="1"/>
</dbReference>
<dbReference type="RefSeq" id="WP_213167827.1">
    <property type="nucleotide sequence ID" value="NZ_CP058559.1"/>
</dbReference>
<dbReference type="CDD" id="cd05152">
    <property type="entry name" value="MPH2"/>
    <property type="match status" value="1"/>
</dbReference>
<dbReference type="KEGG" id="acae:HYG86_04995"/>
<evidence type="ECO:0000313" key="3">
    <source>
        <dbReference type="Proteomes" id="UP000516160"/>
    </source>
</evidence>
<dbReference type="Pfam" id="PF01636">
    <property type="entry name" value="APH"/>
    <property type="match status" value="1"/>
</dbReference>
<dbReference type="AlphaFoldDB" id="A0A7G9W660"/>
<evidence type="ECO:0000259" key="1">
    <source>
        <dbReference type="Pfam" id="PF01636"/>
    </source>
</evidence>
<dbReference type="GO" id="GO:0016740">
    <property type="term" value="F:transferase activity"/>
    <property type="evidence" value="ECO:0007669"/>
    <property type="project" value="UniProtKB-KW"/>
</dbReference>
<sequence length="299" mass="34169">MTKTKKEVMEIAEKHQLIINEDTLVFDESGLDFLAVFATDNEGVDWVLRIPRREDVMARTTVEKKALDVVNQYVSFEAPNWLIYTDELIAYKKLKGVPAGTIDKEAQAYVWFIDEKNIPQNFHETLGKALVSIHSIPVEKAEEAGISIENPDQIRQTMKDRMHAVKEKFGVGENLWNRWQKWLENDEMWPKKTGFIHGEVHAGHILVDNDANVTGLIDWTESKIADMSADFVAYYRIFGEQGLDTLIAAYKKAGGYSWPKMKEHIIELDASFPVDIAEYALISGMPEMEEMAKQSLELD</sequence>
<dbReference type="InterPro" id="IPR011009">
    <property type="entry name" value="Kinase-like_dom_sf"/>
</dbReference>
<dbReference type="InterPro" id="IPR002575">
    <property type="entry name" value="Aminoglycoside_PTrfase"/>
</dbReference>
<dbReference type="Proteomes" id="UP000516160">
    <property type="component" value="Chromosome"/>
</dbReference>
<dbReference type="InterPro" id="IPR051678">
    <property type="entry name" value="AGP_Transferase"/>
</dbReference>
<dbReference type="PANTHER" id="PTHR21310">
    <property type="entry name" value="AMINOGLYCOSIDE PHOSPHOTRANSFERASE-RELATED-RELATED"/>
    <property type="match status" value="1"/>
</dbReference>
<keyword evidence="3" id="KW-1185">Reference proteome</keyword>
<organism evidence="2 3">
    <name type="scientific">Alkalicella caledoniensis</name>
    <dbReference type="NCBI Taxonomy" id="2731377"/>
    <lineage>
        <taxon>Bacteria</taxon>
        <taxon>Bacillati</taxon>
        <taxon>Bacillota</taxon>
        <taxon>Clostridia</taxon>
        <taxon>Eubacteriales</taxon>
        <taxon>Proteinivoracaceae</taxon>
        <taxon>Alkalicella</taxon>
    </lineage>
</organism>
<reference evidence="2 3" key="1">
    <citation type="submission" date="2020-07" db="EMBL/GenBank/DDBJ databases">
        <title>Alkalicella. sp. LB2 genome.</title>
        <authorList>
            <person name="Postec A."/>
            <person name="Quemeneur M."/>
        </authorList>
    </citation>
    <scope>NUCLEOTIDE SEQUENCE [LARGE SCALE GENOMIC DNA]</scope>
    <source>
        <strain evidence="2 3">LB2</strain>
    </source>
</reference>
<gene>
    <name evidence="2" type="ORF">HYG86_04995</name>
</gene>
<dbReference type="Gene3D" id="3.30.200.20">
    <property type="entry name" value="Phosphorylase Kinase, domain 1"/>
    <property type="match status" value="1"/>
</dbReference>
<keyword evidence="2" id="KW-0808">Transferase</keyword>
<dbReference type="SUPFAM" id="SSF56112">
    <property type="entry name" value="Protein kinase-like (PK-like)"/>
    <property type="match status" value="1"/>
</dbReference>